<protein>
    <recommendedName>
        <fullName evidence="1">HPr domain-containing protein</fullName>
    </recommendedName>
</protein>
<name>I8AJB3_9BACL</name>
<organism evidence="2 3">
    <name type="scientific">Fictibacillus macauensis ZFHKF-1</name>
    <dbReference type="NCBI Taxonomy" id="1196324"/>
    <lineage>
        <taxon>Bacteria</taxon>
        <taxon>Bacillati</taxon>
        <taxon>Bacillota</taxon>
        <taxon>Bacilli</taxon>
        <taxon>Bacillales</taxon>
        <taxon>Fictibacillaceae</taxon>
        <taxon>Fictibacillus</taxon>
    </lineage>
</organism>
<evidence type="ECO:0000259" key="1">
    <source>
        <dbReference type="Pfam" id="PF00381"/>
    </source>
</evidence>
<dbReference type="SUPFAM" id="SSF55594">
    <property type="entry name" value="HPr-like"/>
    <property type="match status" value="1"/>
</dbReference>
<dbReference type="Gene3D" id="3.30.1340.10">
    <property type="entry name" value="HPr-like"/>
    <property type="match status" value="1"/>
</dbReference>
<comment type="caution">
    <text evidence="2">The sequence shown here is derived from an EMBL/GenBank/DDBJ whole genome shotgun (WGS) entry which is preliminary data.</text>
</comment>
<evidence type="ECO:0000313" key="2">
    <source>
        <dbReference type="EMBL" id="EIT85589.1"/>
    </source>
</evidence>
<evidence type="ECO:0000313" key="3">
    <source>
        <dbReference type="Proteomes" id="UP000004080"/>
    </source>
</evidence>
<dbReference type="InterPro" id="IPR000032">
    <property type="entry name" value="HPr-like"/>
</dbReference>
<dbReference type="RefSeq" id="WP_007202114.1">
    <property type="nucleotide sequence ID" value="NZ_AKKV01000025.1"/>
</dbReference>
<reference evidence="2 3" key="1">
    <citation type="journal article" date="2012" name="J. Bacteriol.">
        <title>Genome of Bacillus macauensis ZFHKF-1, a Long-Chain-Forming Bacterium.</title>
        <authorList>
            <person name="Cai L."/>
            <person name="Zhang T."/>
        </authorList>
    </citation>
    <scope>NUCLEOTIDE SEQUENCE [LARGE SCALE GENOMIC DNA]</scope>
    <source>
        <strain evidence="2 3">ZFHKF-1</strain>
    </source>
</reference>
<dbReference type="AlphaFoldDB" id="I8AJB3"/>
<dbReference type="EMBL" id="AKKV01000025">
    <property type="protein sequence ID" value="EIT85589.1"/>
    <property type="molecule type" value="Genomic_DNA"/>
</dbReference>
<dbReference type="PATRIC" id="fig|1196324.3.peg.2072"/>
<accession>I8AJB3</accession>
<feature type="domain" description="HPr" evidence="1">
    <location>
        <begin position="24"/>
        <end position="90"/>
    </location>
</feature>
<dbReference type="InterPro" id="IPR035895">
    <property type="entry name" value="HPr-like_sf"/>
</dbReference>
<proteinExistence type="predicted"/>
<dbReference type="Proteomes" id="UP000004080">
    <property type="component" value="Unassembled WGS sequence"/>
</dbReference>
<keyword evidence="3" id="KW-1185">Reference proteome</keyword>
<dbReference type="Pfam" id="PF00381">
    <property type="entry name" value="PTS-HPr"/>
    <property type="match status" value="1"/>
</dbReference>
<gene>
    <name evidence="2" type="ORF">A374_10148</name>
</gene>
<sequence>MGIPNSVQMMIAFPNRLSREQMLEFVTAAGSFESNVFICDQEVRINGKGLLGMNLFFLSHNSNEAFRTITLKIDGRDAMAASEYLSNLVKSYLN</sequence>
<dbReference type="OrthoDB" id="2972065at2"/>
<dbReference type="STRING" id="1196324.A374_10148"/>